<comment type="caution">
    <text evidence="7">The sequence shown here is derived from an EMBL/GenBank/DDBJ whole genome shotgun (WGS) entry which is preliminary data.</text>
</comment>
<evidence type="ECO:0000256" key="3">
    <source>
        <dbReference type="ARBA" id="ARBA00022989"/>
    </source>
</evidence>
<organism evidence="7 8">
    <name type="scientific">Zostera marina</name>
    <name type="common">Eelgrass</name>
    <dbReference type="NCBI Taxonomy" id="29655"/>
    <lineage>
        <taxon>Eukaryota</taxon>
        <taxon>Viridiplantae</taxon>
        <taxon>Streptophyta</taxon>
        <taxon>Embryophyta</taxon>
        <taxon>Tracheophyta</taxon>
        <taxon>Spermatophyta</taxon>
        <taxon>Magnoliopsida</taxon>
        <taxon>Liliopsida</taxon>
        <taxon>Zosteraceae</taxon>
        <taxon>Zostera</taxon>
    </lineage>
</organism>
<evidence type="ECO:0000313" key="7">
    <source>
        <dbReference type="EMBL" id="KMZ71112.1"/>
    </source>
</evidence>
<keyword evidence="8" id="KW-1185">Reference proteome</keyword>
<dbReference type="OMA" id="KFLMGVI"/>
<dbReference type="GO" id="GO:1900458">
    <property type="term" value="P:negative regulation of brassinosteroid mediated signaling pathway"/>
    <property type="evidence" value="ECO:0000318"/>
    <property type="project" value="GO_Central"/>
</dbReference>
<evidence type="ECO:0000256" key="2">
    <source>
        <dbReference type="ARBA" id="ARBA00022692"/>
    </source>
</evidence>
<sequence>MYNLTSNLEKNYSALLYSSVTPAWAVAFAGILVFVSVSLSAYLVYEHLLAYKNPEEQKFLVGVVLMVPCYAIESYVSLLYPSISVDCEILRDGYEAFAMYCFGRYLVACLGGEERTIEFMKAEGFSNSVEETLLSNTSGRGIVNHPFPMNYMLKPWKLGEEFYQRIKFGIVQYMIIKSFSAVLAVFLEAFGSYCEGEFNFSCGYIYLAIALNFSQTWALYCLVLFYTIIKDELAHIKPLPKFLVFKSIVFLTWWQGVAIAIFYSLGLFKSAMAQDLHFKSSVQDFIICIEMSIASAIHLYVFPANSYAQMGDRYVGDISVLGDYASVDCPLDPEEVRDSERPTKLKLPQSSVDCRSEGGMTIRESVCDVVLGSGEYIVKDVKFTMNHAEKGISRKLNKISQTMKKHNKDKKRIKDDSNIKSPRVIRGIDDPLLNGSYSDSVITSKGRRRRHRSGYTSAGSGGETSDQGYAGGFEIRGDRWITRD</sequence>
<dbReference type="AlphaFoldDB" id="A0A0K9PSC8"/>
<dbReference type="Proteomes" id="UP000036987">
    <property type="component" value="Unassembled WGS sequence"/>
</dbReference>
<dbReference type="GO" id="GO:0098876">
    <property type="term" value="P:vesicle-mediated transport to the plasma membrane"/>
    <property type="evidence" value="ECO:0000318"/>
    <property type="project" value="GO_Central"/>
</dbReference>
<comment type="subcellular location">
    <subcellularLocation>
        <location evidence="1">Membrane</location>
        <topology evidence="1">Multi-pass membrane protein</topology>
    </subcellularLocation>
</comment>
<gene>
    <name evidence="7" type="ORF">ZOSMA_188G00120</name>
</gene>
<feature type="transmembrane region" description="Helical" evidence="6">
    <location>
        <begin position="23"/>
        <end position="45"/>
    </location>
</feature>
<dbReference type="OrthoDB" id="5348404at2759"/>
<dbReference type="EMBL" id="LFYR01000688">
    <property type="protein sequence ID" value="KMZ71112.1"/>
    <property type="molecule type" value="Genomic_DNA"/>
</dbReference>
<proteinExistence type="predicted"/>
<keyword evidence="4 6" id="KW-0472">Membrane</keyword>
<evidence type="ECO:0000256" key="6">
    <source>
        <dbReference type="SAM" id="Phobius"/>
    </source>
</evidence>
<name>A0A0K9PSC8_ZOSMR</name>
<feature type="transmembrane region" description="Helical" evidence="6">
    <location>
        <begin position="205"/>
        <end position="229"/>
    </location>
</feature>
<accession>A0A0K9PSC8</accession>
<feature type="transmembrane region" description="Helical" evidence="6">
    <location>
        <begin position="241"/>
        <end position="265"/>
    </location>
</feature>
<dbReference type="SMART" id="SM01417">
    <property type="entry name" value="Solute_trans_a"/>
    <property type="match status" value="1"/>
</dbReference>
<dbReference type="STRING" id="29655.A0A0K9PSC8"/>
<dbReference type="GO" id="GO:0016020">
    <property type="term" value="C:membrane"/>
    <property type="evidence" value="ECO:0000318"/>
    <property type="project" value="GO_Central"/>
</dbReference>
<feature type="compositionally biased region" description="Polar residues" evidence="5">
    <location>
        <begin position="454"/>
        <end position="467"/>
    </location>
</feature>
<feature type="region of interest" description="Disordered" evidence="5">
    <location>
        <begin position="333"/>
        <end position="352"/>
    </location>
</feature>
<feature type="transmembrane region" description="Helical" evidence="6">
    <location>
        <begin position="174"/>
        <end position="193"/>
    </location>
</feature>
<dbReference type="Pfam" id="PF03619">
    <property type="entry name" value="Solute_trans_a"/>
    <property type="match status" value="1"/>
</dbReference>
<feature type="compositionally biased region" description="Basic and acidic residues" evidence="5">
    <location>
        <begin position="334"/>
        <end position="343"/>
    </location>
</feature>
<feature type="region of interest" description="Disordered" evidence="5">
    <location>
        <begin position="436"/>
        <end position="471"/>
    </location>
</feature>
<dbReference type="InterPro" id="IPR005178">
    <property type="entry name" value="Ostalpha/TMEM184C"/>
</dbReference>
<dbReference type="PANTHER" id="PTHR23423">
    <property type="entry name" value="ORGANIC SOLUTE TRANSPORTER-RELATED"/>
    <property type="match status" value="1"/>
</dbReference>
<protein>
    <submittedName>
        <fullName evidence="7">Uncharacterized protein</fullName>
    </submittedName>
</protein>
<evidence type="ECO:0000313" key="8">
    <source>
        <dbReference type="Proteomes" id="UP000036987"/>
    </source>
</evidence>
<dbReference type="GO" id="GO:0022857">
    <property type="term" value="F:transmembrane transporter activity"/>
    <property type="evidence" value="ECO:0000318"/>
    <property type="project" value="GO_Central"/>
</dbReference>
<feature type="transmembrane region" description="Helical" evidence="6">
    <location>
        <begin position="285"/>
        <end position="303"/>
    </location>
</feature>
<evidence type="ECO:0000256" key="5">
    <source>
        <dbReference type="SAM" id="MobiDB-lite"/>
    </source>
</evidence>
<keyword evidence="3 6" id="KW-1133">Transmembrane helix</keyword>
<reference evidence="8" key="1">
    <citation type="journal article" date="2016" name="Nature">
        <title>The genome of the seagrass Zostera marina reveals angiosperm adaptation to the sea.</title>
        <authorList>
            <person name="Olsen J.L."/>
            <person name="Rouze P."/>
            <person name="Verhelst B."/>
            <person name="Lin Y.-C."/>
            <person name="Bayer T."/>
            <person name="Collen J."/>
            <person name="Dattolo E."/>
            <person name="De Paoli E."/>
            <person name="Dittami S."/>
            <person name="Maumus F."/>
            <person name="Michel G."/>
            <person name="Kersting A."/>
            <person name="Lauritano C."/>
            <person name="Lohaus R."/>
            <person name="Toepel M."/>
            <person name="Tonon T."/>
            <person name="Vanneste K."/>
            <person name="Amirebrahimi M."/>
            <person name="Brakel J."/>
            <person name="Bostroem C."/>
            <person name="Chovatia M."/>
            <person name="Grimwood J."/>
            <person name="Jenkins J.W."/>
            <person name="Jueterbock A."/>
            <person name="Mraz A."/>
            <person name="Stam W.T."/>
            <person name="Tice H."/>
            <person name="Bornberg-Bauer E."/>
            <person name="Green P.J."/>
            <person name="Pearson G.A."/>
            <person name="Procaccini G."/>
            <person name="Duarte C.M."/>
            <person name="Schmutz J."/>
            <person name="Reusch T.B.H."/>
            <person name="Van de Peer Y."/>
        </authorList>
    </citation>
    <scope>NUCLEOTIDE SEQUENCE [LARGE SCALE GENOMIC DNA]</scope>
    <source>
        <strain evidence="8">cv. Finnish</strain>
    </source>
</reference>
<evidence type="ECO:0000256" key="1">
    <source>
        <dbReference type="ARBA" id="ARBA00004141"/>
    </source>
</evidence>
<evidence type="ECO:0000256" key="4">
    <source>
        <dbReference type="ARBA" id="ARBA00023136"/>
    </source>
</evidence>
<keyword evidence="2 6" id="KW-0812">Transmembrane</keyword>